<dbReference type="RefSeq" id="WP_211298774.1">
    <property type="nucleotide sequence ID" value="NZ_PVZF01000010.1"/>
</dbReference>
<comment type="caution">
    <text evidence="3">The sequence shown here is derived from an EMBL/GenBank/DDBJ whole genome shotgun (WGS) entry which is preliminary data.</text>
</comment>
<dbReference type="Pfam" id="PF01590">
    <property type="entry name" value="GAF"/>
    <property type="match status" value="1"/>
</dbReference>
<organism evidence="3 4">
    <name type="scientific">Kineococcus rhizosphaerae</name>
    <dbReference type="NCBI Taxonomy" id="559628"/>
    <lineage>
        <taxon>Bacteria</taxon>
        <taxon>Bacillati</taxon>
        <taxon>Actinomycetota</taxon>
        <taxon>Actinomycetes</taxon>
        <taxon>Kineosporiales</taxon>
        <taxon>Kineosporiaceae</taxon>
        <taxon>Kineococcus</taxon>
    </lineage>
</organism>
<keyword evidence="4" id="KW-1185">Reference proteome</keyword>
<dbReference type="InterPro" id="IPR029016">
    <property type="entry name" value="GAF-like_dom_sf"/>
</dbReference>
<feature type="domain" description="GAF" evidence="2">
    <location>
        <begin position="45"/>
        <end position="173"/>
    </location>
</feature>
<evidence type="ECO:0000313" key="3">
    <source>
        <dbReference type="EMBL" id="PRY12553.1"/>
    </source>
</evidence>
<protein>
    <submittedName>
        <fullName evidence="3">GAF domain-containing protein</fullName>
    </submittedName>
</protein>
<sequence length="186" mass="19629">MDTLQPADPAGAEERDQPDGTGVLTDRTRLEAVAAWDGEHPALKRRLDEVAARTAARLGFPLSLVSLVLDSSTLFAGSHGLVGWVADVGGVPAEWSFCTTTVVEGAPYVVVDALEDAHQRQNPVVTDGGVRSYAGVPLRAPDGQVVGAHCVLGVDPHEFTPGEIAELERAAAELVDVFEQHRTSGE</sequence>
<gene>
    <name evidence="3" type="ORF">CLV37_110113</name>
</gene>
<dbReference type="Gene3D" id="3.30.450.40">
    <property type="match status" value="1"/>
</dbReference>
<dbReference type="PANTHER" id="PTHR43102">
    <property type="entry name" value="SLR1143 PROTEIN"/>
    <property type="match status" value="1"/>
</dbReference>
<accession>A0A2T0R0B5</accession>
<evidence type="ECO:0000259" key="2">
    <source>
        <dbReference type="Pfam" id="PF01590"/>
    </source>
</evidence>
<proteinExistence type="predicted"/>
<dbReference type="InterPro" id="IPR003018">
    <property type="entry name" value="GAF"/>
</dbReference>
<reference evidence="3 4" key="1">
    <citation type="submission" date="2018-03" db="EMBL/GenBank/DDBJ databases">
        <title>Genomic Encyclopedia of Archaeal and Bacterial Type Strains, Phase II (KMG-II): from individual species to whole genera.</title>
        <authorList>
            <person name="Goeker M."/>
        </authorList>
    </citation>
    <scope>NUCLEOTIDE SEQUENCE [LARGE SCALE GENOMIC DNA]</scope>
    <source>
        <strain evidence="3 4">DSM 19711</strain>
    </source>
</reference>
<evidence type="ECO:0000256" key="1">
    <source>
        <dbReference type="SAM" id="MobiDB-lite"/>
    </source>
</evidence>
<dbReference type="SUPFAM" id="SSF55781">
    <property type="entry name" value="GAF domain-like"/>
    <property type="match status" value="1"/>
</dbReference>
<feature type="region of interest" description="Disordered" evidence="1">
    <location>
        <begin position="1"/>
        <end position="23"/>
    </location>
</feature>
<evidence type="ECO:0000313" key="4">
    <source>
        <dbReference type="Proteomes" id="UP000238083"/>
    </source>
</evidence>
<dbReference type="EMBL" id="PVZF01000010">
    <property type="protein sequence ID" value="PRY12553.1"/>
    <property type="molecule type" value="Genomic_DNA"/>
</dbReference>
<dbReference type="AlphaFoldDB" id="A0A2T0R0B5"/>
<dbReference type="PANTHER" id="PTHR43102:SF2">
    <property type="entry name" value="GAF DOMAIN-CONTAINING PROTEIN"/>
    <property type="match status" value="1"/>
</dbReference>
<dbReference type="Proteomes" id="UP000238083">
    <property type="component" value="Unassembled WGS sequence"/>
</dbReference>
<name>A0A2T0R0B5_9ACTN</name>